<feature type="transmembrane region" description="Helical" evidence="3">
    <location>
        <begin position="1220"/>
        <end position="1239"/>
    </location>
</feature>
<evidence type="ECO:0000313" key="5">
    <source>
        <dbReference type="EMBL" id="ABU56662.1"/>
    </source>
</evidence>
<feature type="transmembrane region" description="Helical" evidence="3">
    <location>
        <begin position="430"/>
        <end position="448"/>
    </location>
</feature>
<feature type="transmembrane region" description="Helical" evidence="3">
    <location>
        <begin position="816"/>
        <end position="835"/>
    </location>
</feature>
<feature type="transmembrane region" description="Helical" evidence="3">
    <location>
        <begin position="1146"/>
        <end position="1172"/>
    </location>
</feature>
<dbReference type="Pfam" id="PF13231">
    <property type="entry name" value="PMT_2"/>
    <property type="match status" value="1"/>
</dbReference>
<feature type="region of interest" description="Disordered" evidence="2">
    <location>
        <begin position="88"/>
        <end position="110"/>
    </location>
</feature>
<dbReference type="SMART" id="SM00028">
    <property type="entry name" value="TPR"/>
    <property type="match status" value="4"/>
</dbReference>
<dbReference type="Pfam" id="PF13432">
    <property type="entry name" value="TPR_16"/>
    <property type="match status" value="2"/>
</dbReference>
<dbReference type="InterPro" id="IPR018746">
    <property type="entry name" value="DUF2298"/>
</dbReference>
<feature type="transmembrane region" description="Helical" evidence="3">
    <location>
        <begin position="2121"/>
        <end position="2146"/>
    </location>
</feature>
<feature type="transmembrane region" description="Helical" evidence="3">
    <location>
        <begin position="2192"/>
        <end position="2214"/>
    </location>
</feature>
<feature type="transmembrane region" description="Helical" evidence="3">
    <location>
        <begin position="1857"/>
        <end position="1878"/>
    </location>
</feature>
<name>A7NGR9_ROSCS</name>
<dbReference type="InterPro" id="IPR011990">
    <property type="entry name" value="TPR-like_helical_dom_sf"/>
</dbReference>
<dbReference type="PANTHER" id="PTHR10790:SF51">
    <property type="entry name" value="TETRATRICOPEPTIDE REPEAT PROTEIN"/>
    <property type="match status" value="1"/>
</dbReference>
<feature type="transmembrane region" description="Helical" evidence="3">
    <location>
        <begin position="372"/>
        <end position="392"/>
    </location>
</feature>
<evidence type="ECO:0000313" key="6">
    <source>
        <dbReference type="Proteomes" id="UP000000263"/>
    </source>
</evidence>
<keyword evidence="3" id="KW-0812">Transmembrane</keyword>
<dbReference type="RefSeq" id="WP_012119093.1">
    <property type="nucleotide sequence ID" value="NC_009767.1"/>
</dbReference>
<sequence length="2679" mass="293661">MNTTPVSPDNPPARRLSWSPWGWLALILFVGTFFRSMALTTWDGTSYLHPDERFIIFTAYNLQVPRSFSDYLRSDCAINGRIPAARATTDGAGNPIPLNQQEPTRDSGCNTLNPRNYNWSRFFVYGTLPTTVTRVAVELQANLSGRADRISPEMVRDTGRTLSMLYDLGTIVIVFLIGRRLFDRRAGLIASLLYATAAFPIQMSHFFTVDAATTFFTTLSIYWAVRIAQGGGVGSAIGAGLSIGAAMACRVTLATLGLAVIVAAFARLAEETGRQYADGETPGILARLLTAPTRMLFALAWRVALAGVITVVAFRLLQPDAFTGPSLFDVRPEPRFLDNISSVGRLISGEADFPPSQQWAQRTPFLFSLQNMVLWGMGLPLGMAAWGAWLAAGWRIVRRGDVRLLVLWAWIAFYFAWQGGQFVMTMRYYVLLYGLLIVLAAGGLLALWDRAQCAVGPRWRRIAWRAPLIVAVAGTALWAFAFTRIYTEPHSRIQASRWIYQNIPPGAVITFERWDDPLPLPIDGQNPGQYIGIGTEPYGEDEPLKYYGYIASDGSAVEGLLDQLDRADYLIFSSNRVYDSATRLPMRYPALSRYYYHLFEGNLGFELVADIYSFPKLFGIEIPTPILAEEAFSVYDHPRVLIFRKTADYSRARAEQLILGDVAWGEVYKITTLRVNKAPTALRLTQDQWSLYRTAGDWATLFNPASAAHAVPWLFWILAIEALGMACFALVFRRMATLPDRGYALSKILGLLIVSYAAWLLASVGPSGAHGTLQAPLVPFGKWSVVLCAIAFVGAGALALRRNRALIAAFWQQRRTAILTAEGVFLAFFFGFLLLRALNPDLWHPARGGEKPMDLAFLTAVVKSPAFPPYDPWFAGGYLNYYYFGFVLVATLIHLTGIVPTTAYNLAVPTFAALTAIGAWGAAYNLVALRKRLTPDVALEPQPHTRWQRWFAAVVSRSAVWQTYERRAMIAGVAAALFAVLAGNLAQAVWFFPGAGNAQDPGLPETCRALASYAAQQECRGRAEWAFWDATRLVAMRLGDGTINEFPFFTFLFADLHAHMLALPLILAALNLIVAVVRHPGNRPQTLRSLAFSPLAVVILLLALTVGALYATNTWDYPTAAGLGALGLAVYAWNRYQRGLSPQRALTLWIALTAVLVVLSRLLFLPFIQRFATDYAGFEWWNGSRTPTSEFLQIHGLWLFLAVSGALALAYLTGRLSARVAAAIGGGLIVLAALMATLSIPALPLQALLLAGGILLLADMLLRAGVVAPSGAEEAVEQAGPVQLTLPGIVDDPPARATSNALHPGAGATRLFVLLLGLAALGITFLIEIVVAKGDIGRMNTVFKFGMQVWLLFAVVSGVALSWMWSATAAWRSGALSWGWRAAVALLIAAAFVYPLTATPARLADRYDSTIGPTLDGMAFMRSPRSGWAENDRNFTFAEDAAALEWLRANVRGTPIVLEAHLEAYRWGGRVSVYTGLPTLLGWPWHMTQQRSVADSGPVIEARKMVIRDLYNDPNTGETLRMLRLYGIEYVIVGRLERALYDPAGLAKFDALAAAGQIEMVYRAGETRIYHVPPADHPPAVLTTSLPVRAPAPAPQNDLMLPMRVGELPAVEMHGWNRLADNPAIAVLLWLLAWYVLAALGLPVAMLVFGARAPDGGWLWARPIGMLLFGYAIWLPVSARLWQYDMAGMIIGALLALTVSGAALATLGKRRMRQEIVAPPSSTLVLDLRRGLWALRDMLRERWRWIAGGEALFLSAFAFMLALRWLNPDLWQPIWGGEKPFEFGFLNALIRTPVLPPYNPFYSDGVINYYYYGFFLMSLPVRLTGIAPEVAYNLIVPTLFGLMLSAVFAVIVRIRGLWRWGVAGALLVGVAGNLAAVVPANWARGVAPVIAALTEGLPGFGERLGDWFVGPTRVIPFTINEFPYFSFLFADLHPHTIALPLTVLMMALTFEALVAQPGAWQERFARWGMTALTLGALAVTNSWDFPTYGLLLGGTLLGRAWRESQRFDWRLAARLGGAALGGVALGGVALALYLPFFQNFRAMVSGINPVRDATHLSDYLLLYGIFLAPLVVVLFGAAWQALHITFRRAQRAHLSTMGASPEATGFVAGAPGAPGMGRVPLALLILTGGIVVVTGAVTLLPPLLLALRLEGLATAFGIAAERLAPLTLRIWLVALLAITVGMALVRALRPGTWFAFWSLGVALIVSLLCEILYVRDHLDGGDWYRMNTVFKFGLQAWVLLAMATTLLLPAFLRALRRRGAAAQAVGYGALIALLLLAAVYPVVGTASRTAYRFPGNTTGPTLDGLAFMERESFPLPAYLQPTGAPPVIIPLRYDYEAIRWLDQNVEGTPVVLQSSIEFYRAYGVRVAANTGFPTIVSPLHESEQRDPQAVYRRDLDVAQIYRTTDAREALRLLSRYQVRYIYVGPIERAVYGDAGLLKFQQMTGSFLEIAFRNDQATIYRVNDHVHTLPMLPPLNRPAPAQAAPLPVEEEESIAPEPMAPVVPPDDDLRNPAVIAELERQVQVNPGDAGPAYALAEQYRALGRFEDAVAVLRPAARANPNDVALHHLFGDVLIDAGRFDEAIEAYRAAVSASPVAGNYNKLGVGLLTIGRPGDAEREFLQAIAVDPTLPEPYFRLGTLYEQRGDERLAIQRYREYLEIAPDGYLAPLAREALERLTSTP</sequence>
<keyword evidence="1" id="KW-0802">TPR repeat</keyword>
<evidence type="ECO:0000259" key="4">
    <source>
        <dbReference type="Pfam" id="PF13231"/>
    </source>
</evidence>
<feature type="transmembrane region" description="Helical" evidence="3">
    <location>
        <begin position="404"/>
        <end position="424"/>
    </location>
</feature>
<feature type="repeat" description="TPR" evidence="1">
    <location>
        <begin position="2562"/>
        <end position="2595"/>
    </location>
</feature>
<dbReference type="EMBL" id="CP000804">
    <property type="protein sequence ID" value="ABU56662.1"/>
    <property type="molecule type" value="Genomic_DNA"/>
</dbReference>
<feature type="transmembrane region" description="Helical" evidence="3">
    <location>
        <begin position="2264"/>
        <end position="2283"/>
    </location>
</feature>
<feature type="transmembrane region" description="Helical" evidence="3">
    <location>
        <begin position="2166"/>
        <end position="2185"/>
    </location>
</feature>
<feature type="transmembrane region" description="Helical" evidence="3">
    <location>
        <begin position="1311"/>
        <end position="1332"/>
    </location>
</feature>
<feature type="transmembrane region" description="Helical" evidence="3">
    <location>
        <begin position="296"/>
        <end position="317"/>
    </location>
</feature>
<dbReference type="PROSITE" id="PS50005">
    <property type="entry name" value="TPR"/>
    <property type="match status" value="3"/>
</dbReference>
<evidence type="ECO:0000256" key="3">
    <source>
        <dbReference type="SAM" id="Phobius"/>
    </source>
</evidence>
<reference evidence="5 6" key="1">
    <citation type="submission" date="2007-08" db="EMBL/GenBank/DDBJ databases">
        <title>Complete sequence of Roseiflexus castenholzii DSM 13941.</title>
        <authorList>
            <consortium name="US DOE Joint Genome Institute"/>
            <person name="Copeland A."/>
            <person name="Lucas S."/>
            <person name="Lapidus A."/>
            <person name="Barry K."/>
            <person name="Glavina del Rio T."/>
            <person name="Dalin E."/>
            <person name="Tice H."/>
            <person name="Pitluck S."/>
            <person name="Thompson L.S."/>
            <person name="Brettin T."/>
            <person name="Bruce D."/>
            <person name="Detter J.C."/>
            <person name="Han C."/>
            <person name="Tapia R."/>
            <person name="Schmutz J."/>
            <person name="Larimer F."/>
            <person name="Land M."/>
            <person name="Hauser L."/>
            <person name="Kyrpides N."/>
            <person name="Mikhailova N."/>
            <person name="Bryant D.A."/>
            <person name="Hanada S."/>
            <person name="Tsukatani Y."/>
            <person name="Richardson P."/>
        </authorList>
    </citation>
    <scope>NUCLEOTIDE SEQUENCE [LARGE SCALE GENOMIC DNA]</scope>
    <source>
        <strain evidence="6">DSM 13941 / HLO8</strain>
    </source>
</reference>
<accession>A7NGR9</accession>
<feature type="transmembrane region" description="Helical" evidence="3">
    <location>
        <begin position="906"/>
        <end position="927"/>
    </location>
</feature>
<feature type="transmembrane region" description="Helical" evidence="3">
    <location>
        <begin position="1117"/>
        <end position="1134"/>
    </location>
</feature>
<feature type="transmembrane region" description="Helical" evidence="3">
    <location>
        <begin position="1192"/>
        <end position="1213"/>
    </location>
</feature>
<feature type="transmembrane region" description="Helical" evidence="3">
    <location>
        <begin position="1937"/>
        <end position="1955"/>
    </location>
</feature>
<feature type="transmembrane region" description="Helical" evidence="3">
    <location>
        <begin position="1089"/>
        <end position="1111"/>
    </location>
</feature>
<feature type="transmembrane region" description="Helical" evidence="3">
    <location>
        <begin position="744"/>
        <end position="762"/>
    </location>
</feature>
<dbReference type="OrthoDB" id="134460at2"/>
<feature type="repeat" description="TPR" evidence="1">
    <location>
        <begin position="2528"/>
        <end position="2561"/>
    </location>
</feature>
<dbReference type="PANTHER" id="PTHR10790">
    <property type="entry name" value="TPR-DOMAIN CONTAINING PROTEIN"/>
    <property type="match status" value="1"/>
</dbReference>
<feature type="transmembrane region" description="Helical" evidence="3">
    <location>
        <begin position="881"/>
        <end position="899"/>
    </location>
</feature>
<feature type="transmembrane region" description="Helical" evidence="3">
    <location>
        <begin position="2060"/>
        <end position="2082"/>
    </location>
</feature>
<keyword evidence="3" id="KW-1133">Transmembrane helix</keyword>
<dbReference type="HOGENOM" id="CLU_228108_0_0_0"/>
<feature type="transmembrane region" description="Helical" evidence="3">
    <location>
        <begin position="21"/>
        <end position="42"/>
    </location>
</feature>
<organism evidence="5 6">
    <name type="scientific">Roseiflexus castenholzii (strain DSM 13941 / HLO8)</name>
    <dbReference type="NCBI Taxonomy" id="383372"/>
    <lineage>
        <taxon>Bacteria</taxon>
        <taxon>Bacillati</taxon>
        <taxon>Chloroflexota</taxon>
        <taxon>Chloroflexia</taxon>
        <taxon>Chloroflexales</taxon>
        <taxon>Roseiflexineae</taxon>
        <taxon>Roseiflexaceae</taxon>
        <taxon>Roseiflexus</taxon>
    </lineage>
</organism>
<evidence type="ECO:0000256" key="1">
    <source>
        <dbReference type="PROSITE-ProRule" id="PRU00339"/>
    </source>
</evidence>
<dbReference type="Gene3D" id="1.25.40.10">
    <property type="entry name" value="Tetratricopeptide repeat domain"/>
    <property type="match status" value="1"/>
</dbReference>
<protein>
    <submittedName>
        <fullName evidence="5">Tetratricopeptide TPR_4</fullName>
    </submittedName>
</protein>
<feature type="compositionally biased region" description="Polar residues" evidence="2">
    <location>
        <begin position="97"/>
        <end position="110"/>
    </location>
</feature>
<feature type="transmembrane region" description="Helical" evidence="3">
    <location>
        <begin position="1830"/>
        <end position="1850"/>
    </location>
</feature>
<dbReference type="STRING" id="383372.Rcas_0532"/>
<feature type="transmembrane region" description="Helical" evidence="3">
    <location>
        <begin position="2013"/>
        <end position="2036"/>
    </location>
</feature>
<keyword evidence="6" id="KW-1185">Reference proteome</keyword>
<dbReference type="InterPro" id="IPR019734">
    <property type="entry name" value="TPR_rpt"/>
</dbReference>
<feature type="transmembrane region" description="Helical" evidence="3">
    <location>
        <begin position="1347"/>
        <end position="1366"/>
    </location>
</feature>
<dbReference type="Proteomes" id="UP000000263">
    <property type="component" value="Chromosome"/>
</dbReference>
<dbReference type="InterPro" id="IPR038731">
    <property type="entry name" value="RgtA/B/C-like"/>
</dbReference>
<dbReference type="Pfam" id="PF10060">
    <property type="entry name" value="DUF2298"/>
    <property type="match status" value="2"/>
</dbReference>
<dbReference type="SUPFAM" id="SSF48452">
    <property type="entry name" value="TPR-like"/>
    <property type="match status" value="1"/>
</dbReference>
<feature type="transmembrane region" description="Helical" evidence="3">
    <location>
        <begin position="1056"/>
        <end position="1077"/>
    </location>
</feature>
<feature type="transmembrane region" description="Helical" evidence="3">
    <location>
        <begin position="2234"/>
        <end position="2252"/>
    </location>
</feature>
<dbReference type="KEGG" id="rca:Rcas_0532"/>
<feature type="transmembrane region" description="Helical" evidence="3">
    <location>
        <begin position="971"/>
        <end position="992"/>
    </location>
</feature>
<dbReference type="NCBIfam" id="TIGR03662">
    <property type="entry name" value="Chlor_Arch_YYY"/>
    <property type="match status" value="2"/>
</dbReference>
<feature type="transmembrane region" description="Helical" evidence="3">
    <location>
        <begin position="713"/>
        <end position="732"/>
    </location>
</feature>
<feature type="transmembrane region" description="Helical" evidence="3">
    <location>
        <begin position="782"/>
        <end position="800"/>
    </location>
</feature>
<feature type="transmembrane region" description="Helical" evidence="3">
    <location>
        <begin position="237"/>
        <end position="266"/>
    </location>
</feature>
<feature type="domain" description="Glycosyltransferase RgtA/B/C/D-like" evidence="4">
    <location>
        <begin position="160"/>
        <end position="266"/>
    </location>
</feature>
<feature type="transmembrane region" description="Helical" evidence="3">
    <location>
        <begin position="468"/>
        <end position="487"/>
    </location>
</feature>
<proteinExistence type="predicted"/>
<feature type="transmembrane region" description="Helical" evidence="3">
    <location>
        <begin position="1745"/>
        <end position="1766"/>
    </location>
</feature>
<dbReference type="eggNOG" id="COG0457">
    <property type="taxonomic scope" value="Bacteria"/>
</dbReference>
<feature type="transmembrane region" description="Helical" evidence="3">
    <location>
        <begin position="1627"/>
        <end position="1650"/>
    </location>
</feature>
<keyword evidence="3" id="KW-0472">Membrane</keyword>
<feature type="repeat" description="TPR" evidence="1">
    <location>
        <begin position="2629"/>
        <end position="2662"/>
    </location>
</feature>
<gene>
    <name evidence="5" type="ordered locus">Rcas_0532</name>
</gene>
<feature type="transmembrane region" description="Helical" evidence="3">
    <location>
        <begin position="1378"/>
        <end position="1396"/>
    </location>
</feature>
<feature type="transmembrane region" description="Helical" evidence="3">
    <location>
        <begin position="1686"/>
        <end position="1707"/>
    </location>
</feature>
<dbReference type="eggNOG" id="COG5427">
    <property type="taxonomic scope" value="Bacteria"/>
</dbReference>
<evidence type="ECO:0000256" key="2">
    <source>
        <dbReference type="SAM" id="MobiDB-lite"/>
    </source>
</evidence>